<protein>
    <submittedName>
        <fullName evidence="1">Uncharacterized protein</fullName>
    </submittedName>
</protein>
<reference evidence="1 2" key="1">
    <citation type="submission" date="2018-05" db="EMBL/GenBank/DDBJ databases">
        <title>genome sequencing of Nitrosopumilus sp. NM25.</title>
        <authorList>
            <person name="Mori K."/>
            <person name="Nakagawa T."/>
        </authorList>
    </citation>
    <scope>NUCLEOTIDE SEQUENCE [LARGE SCALE GENOMIC DNA]</scope>
    <source>
        <strain evidence="1 2">NM25</strain>
    </source>
</reference>
<dbReference type="OrthoDB" id="12289at2157"/>
<sequence length="483" mass="54076">MMFEFTQSKITFLVGLTLFCLAFQPTVFASSSKDVALDSPFTLKIEDTAKIDSELRLTVLDAVEDSRCPSDVTCVWEGAVSVQVNLIRDDLDLGNHTILLGESEDDKQIFAGYFIKLITVEPYPSSTVPIKSSDYVLTFLVSKINEMKIDAPLKQFNTGISINNIHCKADLVLVIKSSNFSPACVTPNTAEKLSLRGWADENTLYVNPIIKTGTYAGHCIGYCAKEFLITPDKIIFSQNGRDFVSDEWSDLPEKTKEFTLSQAEWSGLVDLINFDQFRSLPDKIGCPGCADAPVEWIEISYDDKTKRIEFENGDEIPELSELIVVLREIQNRAEPIASFEECVLAGNSVMESYPRQCRTTDGKNFVEEIDDVLETPHEIEGKRSPVNVPDAISENDMWCQTSWNIETTEVLDTVYVKNSVQSTIAQFGETYFLEERIIDVFENSVGYTVSISGLWDHDSIQYQMIAEDLGKFGTIQGEPASCQ</sequence>
<dbReference type="RefSeq" id="WP_146195976.1">
    <property type="nucleotide sequence ID" value="NZ_AP026695.1"/>
</dbReference>
<proteinExistence type="predicted"/>
<accession>A0A2S2KPW4</accession>
<evidence type="ECO:0000313" key="2">
    <source>
        <dbReference type="Proteomes" id="UP000245829"/>
    </source>
</evidence>
<name>A0A2S2KPW4_9ARCH</name>
<dbReference type="AlphaFoldDB" id="A0A2S2KPW4"/>
<keyword evidence="2" id="KW-1185">Reference proteome</keyword>
<dbReference type="GeneID" id="76209855"/>
<comment type="caution">
    <text evidence="1">The sequence shown here is derived from an EMBL/GenBank/DDBJ whole genome shotgun (WGS) entry which is preliminary data.</text>
</comment>
<gene>
    <name evidence="1" type="ORF">NZNM25_05030</name>
</gene>
<dbReference type="Proteomes" id="UP000245829">
    <property type="component" value="Unassembled WGS sequence"/>
</dbReference>
<organism evidence="1 2">
    <name type="scientific">Nitrosopumilus zosterae</name>
    <dbReference type="NCBI Taxonomy" id="718286"/>
    <lineage>
        <taxon>Archaea</taxon>
        <taxon>Nitrososphaerota</taxon>
        <taxon>Nitrososphaeria</taxon>
        <taxon>Nitrosopumilales</taxon>
        <taxon>Nitrosopumilaceae</taxon>
        <taxon>Nitrosopumilus</taxon>
    </lineage>
</organism>
<dbReference type="EMBL" id="BGKI01000002">
    <property type="protein sequence ID" value="GBH33712.1"/>
    <property type="molecule type" value="Genomic_DNA"/>
</dbReference>
<evidence type="ECO:0000313" key="1">
    <source>
        <dbReference type="EMBL" id="GBH33712.1"/>
    </source>
</evidence>